<reference evidence="12" key="1">
    <citation type="submission" date="2017-05" db="EMBL/GenBank/DDBJ databases">
        <authorList>
            <person name="Sharma S."/>
            <person name="Sidhu C."/>
            <person name="Pinnaka A.K."/>
        </authorList>
    </citation>
    <scope>NUCLEOTIDE SEQUENCE [LARGE SCALE GENOMIC DNA]</scope>
    <source>
        <strain evidence="12">AK93</strain>
    </source>
</reference>
<evidence type="ECO:0000256" key="5">
    <source>
        <dbReference type="ARBA" id="ARBA00023224"/>
    </source>
</evidence>
<protein>
    <recommendedName>
        <fullName evidence="13">Methyl-accepting chemotaxis protein</fullName>
    </recommendedName>
</protein>
<dbReference type="InterPro" id="IPR004089">
    <property type="entry name" value="MCPsignal_dom"/>
</dbReference>
<feature type="domain" description="HAMP" evidence="10">
    <location>
        <begin position="192"/>
        <end position="244"/>
    </location>
</feature>
<dbReference type="PANTHER" id="PTHR32089:SF119">
    <property type="entry name" value="METHYL-ACCEPTING CHEMOTAXIS PROTEIN CTPL"/>
    <property type="match status" value="1"/>
</dbReference>
<evidence type="ECO:0000256" key="6">
    <source>
        <dbReference type="ARBA" id="ARBA00029447"/>
    </source>
</evidence>
<organism evidence="11 12">
    <name type="scientific">Alkalilimnicola ehrlichii</name>
    <dbReference type="NCBI Taxonomy" id="351052"/>
    <lineage>
        <taxon>Bacteria</taxon>
        <taxon>Pseudomonadati</taxon>
        <taxon>Pseudomonadota</taxon>
        <taxon>Gammaproteobacteria</taxon>
        <taxon>Chromatiales</taxon>
        <taxon>Ectothiorhodospiraceae</taxon>
        <taxon>Alkalilimnicola</taxon>
    </lineage>
</organism>
<sequence>MLAITATSSLFFMQVMRMQTNYFGEQIIPGSNQVRDLHRGIYQHHLTLGRLLQEGISAAQRDRLQEDASAQTVAFNQGLTRLRGIVTSPEAVRLTENLGEHWEAYSALSDHIQKLVNEGRIEEAEQLLAGDAAGILFKVDEVMRGADRFVDNMVAAGIAHVSASQRRSLTISVALLLISFLIAGVVCTWFYRSLSARLELLRRTFSQVKDGDLTVTMPADGKDEIAVVARSFNELVGDLNSAFNAINQSMSRLHQSAASLNESFTGTADRARAQQSEMDAVATAMNEMAETIKEVARNADMAADSAREADKRAEEGGRVVGLTSTTIRQLNERVGEVSEHIGAVQDSSEAIGVVLGVIRGVAEQTNLLALNAAIEAARAGEQGRGFAVVADEVRVLASRTTESAQEIVQVIEGLQQRSEAAVKVAADAAIEAQEGVERADQASEALAAIVRAVSEIATMNTAIATSSEEQSAVAQEMDGNIVRIHDASQRTLQEADVARSESNTLNELANGVVRQLSRYKLRS</sequence>
<dbReference type="SMART" id="SM00283">
    <property type="entry name" value="MA"/>
    <property type="match status" value="1"/>
</dbReference>
<evidence type="ECO:0000313" key="12">
    <source>
        <dbReference type="Proteomes" id="UP000256763"/>
    </source>
</evidence>
<accession>A0A3E0WKD5</accession>
<evidence type="ECO:0000256" key="1">
    <source>
        <dbReference type="ARBA" id="ARBA00004141"/>
    </source>
</evidence>
<evidence type="ECO:0000256" key="7">
    <source>
        <dbReference type="PROSITE-ProRule" id="PRU00284"/>
    </source>
</evidence>
<dbReference type="GO" id="GO:0016020">
    <property type="term" value="C:membrane"/>
    <property type="evidence" value="ECO:0007669"/>
    <property type="project" value="UniProtKB-SubCell"/>
</dbReference>
<keyword evidence="5 7" id="KW-0807">Transducer</keyword>
<dbReference type="Proteomes" id="UP000256763">
    <property type="component" value="Unassembled WGS sequence"/>
</dbReference>
<keyword evidence="12" id="KW-1185">Reference proteome</keyword>
<dbReference type="CDD" id="cd06225">
    <property type="entry name" value="HAMP"/>
    <property type="match status" value="1"/>
</dbReference>
<comment type="subcellular location">
    <subcellularLocation>
        <location evidence="1">Membrane</location>
        <topology evidence="1">Multi-pass membrane protein</topology>
    </subcellularLocation>
</comment>
<dbReference type="AlphaFoldDB" id="A0A3E0WKD5"/>
<evidence type="ECO:0000256" key="8">
    <source>
        <dbReference type="SAM" id="Phobius"/>
    </source>
</evidence>
<dbReference type="GO" id="GO:0006935">
    <property type="term" value="P:chemotaxis"/>
    <property type="evidence" value="ECO:0007669"/>
    <property type="project" value="UniProtKB-ARBA"/>
</dbReference>
<dbReference type="GO" id="GO:0007165">
    <property type="term" value="P:signal transduction"/>
    <property type="evidence" value="ECO:0007669"/>
    <property type="project" value="UniProtKB-KW"/>
</dbReference>
<dbReference type="Pfam" id="PF00672">
    <property type="entry name" value="HAMP"/>
    <property type="match status" value="1"/>
</dbReference>
<dbReference type="EMBL" id="NFZW01000029">
    <property type="protein sequence ID" value="RFA32426.1"/>
    <property type="molecule type" value="Genomic_DNA"/>
</dbReference>
<comment type="caution">
    <text evidence="11">The sequence shown here is derived from an EMBL/GenBank/DDBJ whole genome shotgun (WGS) entry which is preliminary data.</text>
</comment>
<evidence type="ECO:0008006" key="13">
    <source>
        <dbReference type="Google" id="ProtNLM"/>
    </source>
</evidence>
<dbReference type="SUPFAM" id="SSF58104">
    <property type="entry name" value="Methyl-accepting chemotaxis protein (MCP) signaling domain"/>
    <property type="match status" value="1"/>
</dbReference>
<dbReference type="STRING" id="187272.Mlg_1937"/>
<evidence type="ECO:0000256" key="4">
    <source>
        <dbReference type="ARBA" id="ARBA00023136"/>
    </source>
</evidence>
<evidence type="ECO:0000259" key="9">
    <source>
        <dbReference type="PROSITE" id="PS50111"/>
    </source>
</evidence>
<name>A0A3E0WKD5_9GAMM</name>
<feature type="domain" description="Methyl-accepting transducer" evidence="9">
    <location>
        <begin position="249"/>
        <end position="485"/>
    </location>
</feature>
<dbReference type="SMART" id="SM00304">
    <property type="entry name" value="HAMP"/>
    <property type="match status" value="2"/>
</dbReference>
<keyword evidence="2 8" id="KW-0812">Transmembrane</keyword>
<keyword evidence="3 8" id="KW-1133">Transmembrane helix</keyword>
<dbReference type="InterPro" id="IPR003660">
    <property type="entry name" value="HAMP_dom"/>
</dbReference>
<dbReference type="CDD" id="cd11386">
    <property type="entry name" value="MCP_signal"/>
    <property type="match status" value="1"/>
</dbReference>
<dbReference type="PROSITE" id="PS50885">
    <property type="entry name" value="HAMP"/>
    <property type="match status" value="1"/>
</dbReference>
<dbReference type="PANTHER" id="PTHR32089">
    <property type="entry name" value="METHYL-ACCEPTING CHEMOTAXIS PROTEIN MCPB"/>
    <property type="match status" value="1"/>
</dbReference>
<evidence type="ECO:0000256" key="2">
    <source>
        <dbReference type="ARBA" id="ARBA00022692"/>
    </source>
</evidence>
<dbReference type="FunFam" id="1.10.287.950:FF:000001">
    <property type="entry name" value="Methyl-accepting chemotaxis sensory transducer"/>
    <property type="match status" value="1"/>
</dbReference>
<dbReference type="Gene3D" id="1.10.287.950">
    <property type="entry name" value="Methyl-accepting chemotaxis protein"/>
    <property type="match status" value="1"/>
</dbReference>
<keyword evidence="4 8" id="KW-0472">Membrane</keyword>
<proteinExistence type="inferred from homology"/>
<feature type="transmembrane region" description="Helical" evidence="8">
    <location>
        <begin position="169"/>
        <end position="191"/>
    </location>
</feature>
<gene>
    <name evidence="11" type="ORF">CAL65_19770</name>
</gene>
<comment type="similarity">
    <text evidence="6">Belongs to the methyl-accepting chemotaxis (MCP) protein family.</text>
</comment>
<dbReference type="PROSITE" id="PS50111">
    <property type="entry name" value="CHEMOTAXIS_TRANSDUC_2"/>
    <property type="match status" value="1"/>
</dbReference>
<evidence type="ECO:0000259" key="10">
    <source>
        <dbReference type="PROSITE" id="PS50885"/>
    </source>
</evidence>
<dbReference type="Pfam" id="PF00015">
    <property type="entry name" value="MCPsignal"/>
    <property type="match status" value="1"/>
</dbReference>
<evidence type="ECO:0000256" key="3">
    <source>
        <dbReference type="ARBA" id="ARBA00022989"/>
    </source>
</evidence>
<evidence type="ECO:0000313" key="11">
    <source>
        <dbReference type="EMBL" id="RFA32426.1"/>
    </source>
</evidence>